<protein>
    <recommendedName>
        <fullName evidence="17">(S)-hydroxynitrile lyase</fullName>
        <ecNumber evidence="16">4.1.2.47</ecNumber>
    </recommendedName>
    <alternativeName>
        <fullName evidence="18">2-hydroxy-2-methylpropanenitrile lyase</fullName>
    </alternativeName>
    <alternativeName>
        <fullName evidence="19">Acetone cyanohydrin lyase</fullName>
    </alternativeName>
    <alternativeName>
        <fullName evidence="20">Hydroxynitrile lyase</fullName>
    </alternativeName>
</protein>
<evidence type="ECO:0000256" key="18">
    <source>
        <dbReference type="ARBA" id="ARBA00076040"/>
    </source>
</evidence>
<comment type="catalytic activity">
    <reaction evidence="8">
        <text>a disubstituted aliphatic (S)-hydroxynitrile = a ketone + hydrogen cyanide</text>
        <dbReference type="Rhea" id="RHEA:56592"/>
        <dbReference type="ChEBI" id="CHEBI:17087"/>
        <dbReference type="ChEBI" id="CHEBI:18407"/>
        <dbReference type="ChEBI" id="CHEBI:140597"/>
        <dbReference type="EC" id="4.1.2.47"/>
    </reaction>
</comment>
<organism evidence="22 23">
    <name type="scientific">Rubus argutus</name>
    <name type="common">Southern blackberry</name>
    <dbReference type="NCBI Taxonomy" id="59490"/>
    <lineage>
        <taxon>Eukaryota</taxon>
        <taxon>Viridiplantae</taxon>
        <taxon>Streptophyta</taxon>
        <taxon>Embryophyta</taxon>
        <taxon>Tracheophyta</taxon>
        <taxon>Spermatophyta</taxon>
        <taxon>Magnoliopsida</taxon>
        <taxon>eudicotyledons</taxon>
        <taxon>Gunneridae</taxon>
        <taxon>Pentapetalae</taxon>
        <taxon>rosids</taxon>
        <taxon>fabids</taxon>
        <taxon>Rosales</taxon>
        <taxon>Rosaceae</taxon>
        <taxon>Rosoideae</taxon>
        <taxon>Rosoideae incertae sedis</taxon>
        <taxon>Rubus</taxon>
    </lineage>
</organism>
<dbReference type="InterPro" id="IPR000073">
    <property type="entry name" value="AB_hydrolase_1"/>
</dbReference>
<dbReference type="Pfam" id="PF12697">
    <property type="entry name" value="Abhydrolase_6"/>
    <property type="match status" value="1"/>
</dbReference>
<dbReference type="InterPro" id="IPR045889">
    <property type="entry name" value="MES/HNL"/>
</dbReference>
<evidence type="ECO:0000256" key="8">
    <source>
        <dbReference type="ARBA" id="ARBA00051735"/>
    </source>
</evidence>
<comment type="similarity">
    <text evidence="15">Belongs to the AB hydrolase superfamily. Hydroxynitrile lyase family.</text>
</comment>
<evidence type="ECO:0000256" key="7">
    <source>
        <dbReference type="ARBA" id="ARBA00051647"/>
    </source>
</evidence>
<dbReference type="PANTHER" id="PTHR10992:SF1083">
    <property type="entry name" value="METHYLESTERASE 1"/>
    <property type="match status" value="1"/>
</dbReference>
<comment type="catalytic activity">
    <reaction evidence="4">
        <text>2-hydroxy-2-methylpropanenitrile = acetone + hydrogen cyanide</text>
        <dbReference type="Rhea" id="RHEA:11932"/>
        <dbReference type="ChEBI" id="CHEBI:15347"/>
        <dbReference type="ChEBI" id="CHEBI:15348"/>
        <dbReference type="ChEBI" id="CHEBI:18407"/>
    </reaction>
    <physiologicalReaction direction="left-to-right" evidence="4">
        <dbReference type="Rhea" id="RHEA:11933"/>
    </physiologicalReaction>
</comment>
<evidence type="ECO:0000256" key="11">
    <source>
        <dbReference type="ARBA" id="ARBA00052511"/>
    </source>
</evidence>
<dbReference type="GO" id="GO:0009696">
    <property type="term" value="P:salicylic acid metabolic process"/>
    <property type="evidence" value="ECO:0007669"/>
    <property type="project" value="TreeGrafter"/>
</dbReference>
<comment type="catalytic activity">
    <reaction evidence="5">
        <text>benzaldehyde + hydrogen cyanide = (S)-mandelonitrile</text>
        <dbReference type="Rhea" id="RHEA:77427"/>
        <dbReference type="ChEBI" id="CHEBI:17169"/>
        <dbReference type="ChEBI" id="CHEBI:18407"/>
        <dbReference type="ChEBI" id="CHEBI:36941"/>
    </reaction>
</comment>
<dbReference type="Proteomes" id="UP001457282">
    <property type="component" value="Unassembled WGS sequence"/>
</dbReference>
<evidence type="ECO:0000256" key="16">
    <source>
        <dbReference type="ARBA" id="ARBA00066572"/>
    </source>
</evidence>
<comment type="catalytic activity">
    <reaction evidence="6">
        <text>formylthiophene + hydrogen cyanide = (2R)-2-hydroxy-2-(thiophen-2-yl)acetonitrile</text>
        <dbReference type="Rhea" id="RHEA:77455"/>
        <dbReference type="ChEBI" id="CHEBI:18407"/>
        <dbReference type="ChEBI" id="CHEBI:87301"/>
        <dbReference type="ChEBI" id="CHEBI:197332"/>
    </reaction>
</comment>
<proteinExistence type="inferred from homology"/>
<gene>
    <name evidence="22" type="ORF">M0R45_004341</name>
</gene>
<dbReference type="EC" id="4.1.2.47" evidence="16"/>
<evidence type="ECO:0000256" key="17">
    <source>
        <dbReference type="ARBA" id="ARBA00069221"/>
    </source>
</evidence>
<evidence type="ECO:0000256" key="10">
    <source>
        <dbReference type="ARBA" id="ARBA00052033"/>
    </source>
</evidence>
<comment type="caution">
    <text evidence="22">The sequence shown here is derived from an EMBL/GenBank/DDBJ whole genome shotgun (WGS) entry which is preliminary data.</text>
</comment>
<evidence type="ECO:0000256" key="2">
    <source>
        <dbReference type="ARBA" id="ARBA00050104"/>
    </source>
</evidence>
<comment type="catalytic activity">
    <reaction evidence="7">
        <text>butan-2-one + hydrogen cyanide = 2-hydroxy-2-methylbutanenitrile</text>
        <dbReference type="Rhea" id="RHEA:77467"/>
        <dbReference type="ChEBI" id="CHEBI:18407"/>
        <dbReference type="ChEBI" id="CHEBI:28398"/>
        <dbReference type="ChEBI" id="CHEBI:60954"/>
    </reaction>
    <physiologicalReaction direction="right-to-left" evidence="7">
        <dbReference type="Rhea" id="RHEA:77469"/>
    </physiologicalReaction>
</comment>
<evidence type="ECO:0000256" key="15">
    <source>
        <dbReference type="ARBA" id="ARBA00060885"/>
    </source>
</evidence>
<keyword evidence="23" id="KW-1185">Reference proteome</keyword>
<evidence type="ECO:0000256" key="14">
    <source>
        <dbReference type="ARBA" id="ARBA00052826"/>
    </source>
</evidence>
<dbReference type="GO" id="GO:0080032">
    <property type="term" value="F:methyl jasmonate esterase activity"/>
    <property type="evidence" value="ECO:0007669"/>
    <property type="project" value="TreeGrafter"/>
</dbReference>
<evidence type="ECO:0000256" key="5">
    <source>
        <dbReference type="ARBA" id="ARBA00050358"/>
    </source>
</evidence>
<dbReference type="Gene3D" id="3.40.50.1820">
    <property type="entry name" value="alpha/beta hydrolase"/>
    <property type="match status" value="1"/>
</dbReference>
<evidence type="ECO:0000259" key="21">
    <source>
        <dbReference type="Pfam" id="PF12697"/>
    </source>
</evidence>
<evidence type="ECO:0000256" key="4">
    <source>
        <dbReference type="ARBA" id="ARBA00050262"/>
    </source>
</evidence>
<evidence type="ECO:0000256" key="1">
    <source>
        <dbReference type="ARBA" id="ARBA00022801"/>
    </source>
</evidence>
<dbReference type="GO" id="GO:0047606">
    <property type="term" value="F:(S)-hydroxynitrile lyase activity"/>
    <property type="evidence" value="ECO:0007669"/>
    <property type="project" value="UniProtKB-EC"/>
</dbReference>
<evidence type="ECO:0000256" key="19">
    <source>
        <dbReference type="ARBA" id="ARBA00078291"/>
    </source>
</evidence>
<dbReference type="GO" id="GO:0009694">
    <property type="term" value="P:jasmonic acid metabolic process"/>
    <property type="evidence" value="ECO:0007669"/>
    <property type="project" value="TreeGrafter"/>
</dbReference>
<evidence type="ECO:0000256" key="13">
    <source>
        <dbReference type="ARBA" id="ARBA00052609"/>
    </source>
</evidence>
<evidence type="ECO:0000256" key="12">
    <source>
        <dbReference type="ARBA" id="ARBA00052600"/>
    </source>
</evidence>
<comment type="catalytic activity">
    <reaction evidence="14">
        <text>an aromatic (S)-hydroxynitrile = an aromatic aldehyde + hydrogen cyanide</text>
        <dbReference type="Rhea" id="RHEA:54660"/>
        <dbReference type="ChEBI" id="CHEBI:18407"/>
        <dbReference type="ChEBI" id="CHEBI:33855"/>
        <dbReference type="ChEBI" id="CHEBI:138306"/>
        <dbReference type="EC" id="4.1.2.47"/>
    </reaction>
</comment>
<dbReference type="GO" id="GO:0080031">
    <property type="term" value="F:methyl salicylate esterase activity"/>
    <property type="evidence" value="ECO:0007669"/>
    <property type="project" value="TreeGrafter"/>
</dbReference>
<accession>A0AAW1YJJ3</accession>
<keyword evidence="1" id="KW-0378">Hydrolase</keyword>
<comment type="catalytic activity">
    <reaction evidence="9">
        <text>acrolein + hydrogen cyanide = (2S)-2-hydroxybut-3-enenitrile</text>
        <dbReference type="Rhea" id="RHEA:77411"/>
        <dbReference type="ChEBI" id="CHEBI:15368"/>
        <dbReference type="ChEBI" id="CHEBI:18407"/>
        <dbReference type="ChEBI" id="CHEBI:197356"/>
    </reaction>
</comment>
<dbReference type="PANTHER" id="PTHR10992">
    <property type="entry name" value="METHYLESTERASE FAMILY MEMBER"/>
    <property type="match status" value="1"/>
</dbReference>
<evidence type="ECO:0000313" key="22">
    <source>
        <dbReference type="EMBL" id="KAK9948779.1"/>
    </source>
</evidence>
<evidence type="ECO:0000256" key="20">
    <source>
        <dbReference type="ARBA" id="ARBA00079794"/>
    </source>
</evidence>
<reference evidence="22 23" key="1">
    <citation type="journal article" date="2023" name="G3 (Bethesda)">
        <title>A chromosome-length genome assembly and annotation of blackberry (Rubus argutus, cv. 'Hillquist').</title>
        <authorList>
            <person name="Bruna T."/>
            <person name="Aryal R."/>
            <person name="Dudchenko O."/>
            <person name="Sargent D.J."/>
            <person name="Mead D."/>
            <person name="Buti M."/>
            <person name="Cavallini A."/>
            <person name="Hytonen T."/>
            <person name="Andres J."/>
            <person name="Pham M."/>
            <person name="Weisz D."/>
            <person name="Mascagni F."/>
            <person name="Usai G."/>
            <person name="Natali L."/>
            <person name="Bassil N."/>
            <person name="Fernandez G.E."/>
            <person name="Lomsadze A."/>
            <person name="Armour M."/>
            <person name="Olukolu B."/>
            <person name="Poorten T."/>
            <person name="Britton C."/>
            <person name="Davik J."/>
            <person name="Ashrafi H."/>
            <person name="Aiden E.L."/>
            <person name="Borodovsky M."/>
            <person name="Worthington M."/>
        </authorList>
    </citation>
    <scope>NUCLEOTIDE SEQUENCE [LARGE SCALE GENOMIC DNA]</scope>
    <source>
        <strain evidence="22">PI 553951</strain>
    </source>
</reference>
<comment type="catalytic activity">
    <reaction evidence="2">
        <text>4-methoxybenzaldehyde + hydrogen cyanide = (2S)-2-hydroxy-2-(4-methoxyphenyl)acetonitrile</text>
        <dbReference type="Rhea" id="RHEA:77447"/>
        <dbReference type="ChEBI" id="CHEBI:18407"/>
        <dbReference type="ChEBI" id="CHEBI:28235"/>
        <dbReference type="ChEBI" id="CHEBI:197328"/>
    </reaction>
</comment>
<dbReference type="GO" id="GO:0080030">
    <property type="term" value="F:methyl indole-3-acetate esterase activity"/>
    <property type="evidence" value="ECO:0007669"/>
    <property type="project" value="TreeGrafter"/>
</dbReference>
<dbReference type="EMBL" id="JBEDUW010000001">
    <property type="protein sequence ID" value="KAK9948779.1"/>
    <property type="molecule type" value="Genomic_DNA"/>
</dbReference>
<evidence type="ECO:0000256" key="9">
    <source>
        <dbReference type="ARBA" id="ARBA00051977"/>
    </source>
</evidence>
<evidence type="ECO:0000313" key="23">
    <source>
        <dbReference type="Proteomes" id="UP001457282"/>
    </source>
</evidence>
<evidence type="ECO:0000256" key="3">
    <source>
        <dbReference type="ARBA" id="ARBA00050241"/>
    </source>
</evidence>
<dbReference type="FunFam" id="3.40.50.1820:FF:000051">
    <property type="entry name" value="(S)-hydroxynitrile lyase"/>
    <property type="match status" value="1"/>
</dbReference>
<evidence type="ECO:0000256" key="6">
    <source>
        <dbReference type="ARBA" id="ARBA00050608"/>
    </source>
</evidence>
<sequence length="261" mass="29046">MAASNTQKHFVLVHGACHGAWCWYKVKPKLESAGHKVTALDNAASGIDTKSIEDVHSLEEYSEPLLQFIGSLGPQERVILVGHSLGGMNLSVAMEKFPEKISAAVFLTAFVPDTTHHPSYAMDQFIQTIPADGWLDTQFAQFGEEPLTSLFFGPSALATKFYQLSPLEDLELAKSLARKSSMFREQACKMKNFSNEGYGSVTRVYVVCEKDLIITEEFQRWMIQNSGIKNVVELKGADHMAMFSKPQELSNSLLEIAQKYT</sequence>
<comment type="catalytic activity">
    <reaction evidence="3">
        <text>a monosubstituted aliphatic (S)-hydroxynitrile = an aldehyde + hydrogen cyanide</text>
        <dbReference type="Rhea" id="RHEA:56588"/>
        <dbReference type="ChEBI" id="CHEBI:17478"/>
        <dbReference type="ChEBI" id="CHEBI:18407"/>
        <dbReference type="ChEBI" id="CHEBI:140596"/>
        <dbReference type="EC" id="4.1.2.47"/>
    </reaction>
</comment>
<feature type="domain" description="AB hydrolase-1" evidence="21">
    <location>
        <begin position="10"/>
        <end position="249"/>
    </location>
</feature>
<comment type="catalytic activity">
    <reaction evidence="11">
        <text>3-formylthiophene + hydrogen cyanide = (2S)-2-hydroxy-2-(thiophen-3-yl)acetonitrile</text>
        <dbReference type="Rhea" id="RHEA:77459"/>
        <dbReference type="ChEBI" id="CHEBI:18407"/>
        <dbReference type="ChEBI" id="CHEBI:87611"/>
        <dbReference type="ChEBI" id="CHEBI:197333"/>
    </reaction>
</comment>
<comment type="catalytic activity">
    <reaction evidence="13">
        <text>cyclohexanecarbaldehyde + hydrogen cyanide = (2S)-2-cyclohexyl-2-hydroxyacetonitrile</text>
        <dbReference type="Rhea" id="RHEA:77423"/>
        <dbReference type="ChEBI" id="CHEBI:18407"/>
        <dbReference type="ChEBI" id="CHEBI:197359"/>
        <dbReference type="ChEBI" id="CHEBI:197360"/>
    </reaction>
</comment>
<dbReference type="AlphaFoldDB" id="A0AAW1YJJ3"/>
<dbReference type="SUPFAM" id="SSF53474">
    <property type="entry name" value="alpha/beta-Hydrolases"/>
    <property type="match status" value="1"/>
</dbReference>
<comment type="catalytic activity">
    <reaction evidence="12">
        <text>2,2-dimethylpropanal + hydrogen cyanide = (2S)-2-hydroxy-3,3-dimethylbutanenitrile</text>
        <dbReference type="Rhea" id="RHEA:77407"/>
        <dbReference type="ChEBI" id="CHEBI:18407"/>
        <dbReference type="ChEBI" id="CHEBI:141557"/>
        <dbReference type="ChEBI" id="CHEBI:197355"/>
    </reaction>
</comment>
<name>A0AAW1YJJ3_RUBAR</name>
<dbReference type="InterPro" id="IPR029058">
    <property type="entry name" value="AB_hydrolase_fold"/>
</dbReference>
<comment type="catalytic activity">
    <reaction evidence="10">
        <text>2-methylpropanal + hydrogen cyanide = (2S)-2-hydroxy-3-methylbutanenitrile</text>
        <dbReference type="Rhea" id="RHEA:77403"/>
        <dbReference type="ChEBI" id="CHEBI:18407"/>
        <dbReference type="ChEBI" id="CHEBI:48943"/>
        <dbReference type="ChEBI" id="CHEBI:197354"/>
    </reaction>
</comment>